<feature type="domain" description="Major facilitator superfamily (MFS) profile" evidence="7">
    <location>
        <begin position="37"/>
        <end position="467"/>
    </location>
</feature>
<dbReference type="Pfam" id="PF07690">
    <property type="entry name" value="MFS_1"/>
    <property type="match status" value="1"/>
</dbReference>
<feature type="transmembrane region" description="Helical" evidence="6">
    <location>
        <begin position="379"/>
        <end position="399"/>
    </location>
</feature>
<feature type="transmembrane region" description="Helical" evidence="6">
    <location>
        <begin position="283"/>
        <end position="302"/>
    </location>
</feature>
<feature type="transmembrane region" description="Helical" evidence="6">
    <location>
        <begin position="34"/>
        <end position="62"/>
    </location>
</feature>
<dbReference type="PANTHER" id="PTHR23508:SF10">
    <property type="entry name" value="CARBOXYLIC ACID TRANSPORTER PROTEIN HOMOLOG"/>
    <property type="match status" value="1"/>
</dbReference>
<feature type="compositionally biased region" description="Basic and acidic residues" evidence="5">
    <location>
        <begin position="486"/>
        <end position="499"/>
    </location>
</feature>
<organism evidence="8 9">
    <name type="scientific">Amycolatopsis acididurans</name>
    <dbReference type="NCBI Taxonomy" id="2724524"/>
    <lineage>
        <taxon>Bacteria</taxon>
        <taxon>Bacillati</taxon>
        <taxon>Actinomycetota</taxon>
        <taxon>Actinomycetes</taxon>
        <taxon>Pseudonocardiales</taxon>
        <taxon>Pseudonocardiaceae</taxon>
        <taxon>Amycolatopsis</taxon>
    </lineage>
</organism>
<feature type="transmembrane region" description="Helical" evidence="6">
    <location>
        <begin position="161"/>
        <end position="183"/>
    </location>
</feature>
<accession>A0ABX1J212</accession>
<dbReference type="CDD" id="cd17316">
    <property type="entry name" value="MFS_SV2_like"/>
    <property type="match status" value="1"/>
</dbReference>
<dbReference type="Proteomes" id="UP000715441">
    <property type="component" value="Unassembled WGS sequence"/>
</dbReference>
<evidence type="ECO:0000256" key="2">
    <source>
        <dbReference type="ARBA" id="ARBA00022692"/>
    </source>
</evidence>
<dbReference type="PROSITE" id="PS00216">
    <property type="entry name" value="SUGAR_TRANSPORT_1"/>
    <property type="match status" value="1"/>
</dbReference>
<gene>
    <name evidence="8" type="ORF">HFP15_05375</name>
</gene>
<protein>
    <submittedName>
        <fullName evidence="8">MFS transporter</fullName>
    </submittedName>
</protein>
<keyword evidence="2 6" id="KW-0812">Transmembrane</keyword>
<feature type="transmembrane region" description="Helical" evidence="6">
    <location>
        <begin position="322"/>
        <end position="341"/>
    </location>
</feature>
<keyword evidence="9" id="KW-1185">Reference proteome</keyword>
<evidence type="ECO:0000256" key="1">
    <source>
        <dbReference type="ARBA" id="ARBA00004651"/>
    </source>
</evidence>
<feature type="transmembrane region" description="Helical" evidence="6">
    <location>
        <begin position="74"/>
        <end position="91"/>
    </location>
</feature>
<evidence type="ECO:0000259" key="7">
    <source>
        <dbReference type="PROSITE" id="PS50850"/>
    </source>
</evidence>
<evidence type="ECO:0000256" key="6">
    <source>
        <dbReference type="SAM" id="Phobius"/>
    </source>
</evidence>
<dbReference type="SUPFAM" id="SSF103473">
    <property type="entry name" value="MFS general substrate transporter"/>
    <property type="match status" value="1"/>
</dbReference>
<feature type="transmembrane region" description="Helical" evidence="6">
    <location>
        <begin position="195"/>
        <end position="214"/>
    </location>
</feature>
<evidence type="ECO:0000256" key="4">
    <source>
        <dbReference type="ARBA" id="ARBA00023136"/>
    </source>
</evidence>
<feature type="transmembrane region" description="Helical" evidence="6">
    <location>
        <begin position="128"/>
        <end position="149"/>
    </location>
</feature>
<dbReference type="InterPro" id="IPR036259">
    <property type="entry name" value="MFS_trans_sf"/>
</dbReference>
<reference evidence="8 9" key="1">
    <citation type="submission" date="2020-04" db="EMBL/GenBank/DDBJ databases">
        <title>Novel species.</title>
        <authorList>
            <person name="Teo W.F.A."/>
            <person name="Lipun K."/>
            <person name="Srisuk N."/>
            <person name="Duangmal K."/>
        </authorList>
    </citation>
    <scope>NUCLEOTIDE SEQUENCE [LARGE SCALE GENOMIC DNA]</scope>
    <source>
        <strain evidence="8 9">K13G38</strain>
    </source>
</reference>
<keyword evidence="4 6" id="KW-0472">Membrane</keyword>
<comment type="subcellular location">
    <subcellularLocation>
        <location evidence="1">Cell membrane</location>
        <topology evidence="1">Multi-pass membrane protein</topology>
    </subcellularLocation>
</comment>
<dbReference type="InterPro" id="IPR020846">
    <property type="entry name" value="MFS_dom"/>
</dbReference>
<dbReference type="PROSITE" id="PS50850">
    <property type="entry name" value="MFS"/>
    <property type="match status" value="1"/>
</dbReference>
<dbReference type="RefSeq" id="WP_168512045.1">
    <property type="nucleotide sequence ID" value="NZ_JAAXLS010000002.1"/>
</dbReference>
<feature type="transmembrane region" description="Helical" evidence="6">
    <location>
        <begin position="103"/>
        <end position="122"/>
    </location>
</feature>
<name>A0ABX1J212_9PSEU</name>
<keyword evidence="3 6" id="KW-1133">Transmembrane helix</keyword>
<proteinExistence type="predicted"/>
<dbReference type="PANTHER" id="PTHR23508">
    <property type="entry name" value="CARBOXYLIC ACID TRANSPORTER PROTEIN HOMOLOG"/>
    <property type="match status" value="1"/>
</dbReference>
<dbReference type="InterPro" id="IPR011701">
    <property type="entry name" value="MFS"/>
</dbReference>
<evidence type="ECO:0000256" key="5">
    <source>
        <dbReference type="SAM" id="MobiDB-lite"/>
    </source>
</evidence>
<evidence type="ECO:0000313" key="9">
    <source>
        <dbReference type="Proteomes" id="UP000715441"/>
    </source>
</evidence>
<feature type="transmembrane region" description="Helical" evidence="6">
    <location>
        <begin position="419"/>
        <end position="437"/>
    </location>
</feature>
<feature type="transmembrane region" description="Helical" evidence="6">
    <location>
        <begin position="443"/>
        <end position="462"/>
    </location>
</feature>
<dbReference type="Gene3D" id="1.20.1250.20">
    <property type="entry name" value="MFS general substrate transporter like domains"/>
    <property type="match status" value="1"/>
</dbReference>
<feature type="region of interest" description="Disordered" evidence="5">
    <location>
        <begin position="475"/>
        <end position="499"/>
    </location>
</feature>
<evidence type="ECO:0000256" key="3">
    <source>
        <dbReference type="ARBA" id="ARBA00022989"/>
    </source>
</evidence>
<sequence length="499" mass="54337">MNSQPHAYEDSYDQVRTDANLLTRFDRLPVTRSVVIAIVLLALVWLVESFDIGIVSTLVLVLKPHWHLASSDTGLLGASATIGLVLGIFPAGRLADRFGRKRVLIAGVTVFSVFTLASALVTSLWPLFVLRVIAGFGEGAVFPLPYTILSEMVNKRGRGHLMGWTNGVLNAGYTLPALAGFWTTSAFGWNLAWRVPLLIGGGFIILVPFLIKWLPETPRYLLKRAEAGGGQADRDRVRSWVRTLEREAGLPHDETIIDAEAYEVLRSTRKRDVRIRTILKPPYLGRSVVAWCTMCSSFVLWYTFLTYSPTILGGIGVKGSQALLYTAIMMLISGVGTLAQGIGGDRWGRRPVFATYIVLGALGMVGLSFRSLIGTSGVIAAGIVIAWFGLGSFALCKIYTAEQYPTRLRGLGTSTAEMITRALTGGVLIYFLPGLFARWGPPSVFTACAIAMVLLLIPIVFFGHETRGQNMEVLGTPLAGRAGPGPEHETVTREEARHE</sequence>
<evidence type="ECO:0000313" key="8">
    <source>
        <dbReference type="EMBL" id="NKQ52306.1"/>
    </source>
</evidence>
<dbReference type="EMBL" id="JAAXLS010000002">
    <property type="protein sequence ID" value="NKQ52306.1"/>
    <property type="molecule type" value="Genomic_DNA"/>
</dbReference>
<feature type="transmembrane region" description="Helical" evidence="6">
    <location>
        <begin position="353"/>
        <end position="373"/>
    </location>
</feature>
<dbReference type="InterPro" id="IPR005829">
    <property type="entry name" value="Sugar_transporter_CS"/>
</dbReference>
<dbReference type="PROSITE" id="PS00217">
    <property type="entry name" value="SUGAR_TRANSPORT_2"/>
    <property type="match status" value="1"/>
</dbReference>
<comment type="caution">
    <text evidence="8">The sequence shown here is derived from an EMBL/GenBank/DDBJ whole genome shotgun (WGS) entry which is preliminary data.</text>
</comment>